<proteinExistence type="predicted"/>
<feature type="compositionally biased region" description="Basic and acidic residues" evidence="6">
    <location>
        <begin position="7"/>
        <end position="18"/>
    </location>
</feature>
<dbReference type="InterPro" id="IPR000878">
    <property type="entry name" value="4pyrrol_Mease"/>
</dbReference>
<organism evidence="8 9">
    <name type="scientific">Pilimelia anulata</name>
    <dbReference type="NCBI Taxonomy" id="53371"/>
    <lineage>
        <taxon>Bacteria</taxon>
        <taxon>Bacillati</taxon>
        <taxon>Actinomycetota</taxon>
        <taxon>Actinomycetes</taxon>
        <taxon>Micromonosporales</taxon>
        <taxon>Micromonosporaceae</taxon>
        <taxon>Pilimelia</taxon>
    </lineage>
</organism>
<evidence type="ECO:0000256" key="3">
    <source>
        <dbReference type="ARBA" id="ARBA00022603"/>
    </source>
</evidence>
<comment type="pathway">
    <text evidence="1">Cofactor biosynthesis; adenosylcobalamin biosynthesis.</text>
</comment>
<dbReference type="InterPro" id="IPR014777">
    <property type="entry name" value="4pyrrole_Mease_sub1"/>
</dbReference>
<dbReference type="InterPro" id="IPR012797">
    <property type="entry name" value="CobF"/>
</dbReference>
<keyword evidence="4" id="KW-0808">Transferase</keyword>
<name>A0A8J3B851_9ACTN</name>
<dbReference type="PANTHER" id="PTHR43467:SF1">
    <property type="entry name" value="PRECORRIN-6A SYNTHASE [DEACETYLATING]"/>
    <property type="match status" value="1"/>
</dbReference>
<protein>
    <submittedName>
        <fullName evidence="8">Precorrin-6A synthase (Deacetylating)</fullName>
    </submittedName>
</protein>
<dbReference type="PIRSF" id="PIRSF036525">
    <property type="entry name" value="CobF"/>
    <property type="match status" value="1"/>
</dbReference>
<dbReference type="Gene3D" id="3.30.950.10">
    <property type="entry name" value="Methyltransferase, Cobalt-precorrin-4 Transmethylase, Domain 2"/>
    <property type="match status" value="1"/>
</dbReference>
<reference evidence="8" key="1">
    <citation type="journal article" date="2014" name="Int. J. Syst. Evol. Microbiol.">
        <title>Complete genome sequence of Corynebacterium casei LMG S-19264T (=DSM 44701T), isolated from a smear-ripened cheese.</title>
        <authorList>
            <consortium name="US DOE Joint Genome Institute (JGI-PGF)"/>
            <person name="Walter F."/>
            <person name="Albersmeier A."/>
            <person name="Kalinowski J."/>
            <person name="Ruckert C."/>
        </authorList>
    </citation>
    <scope>NUCLEOTIDE SEQUENCE</scope>
    <source>
        <strain evidence="8">JCM 3090</strain>
    </source>
</reference>
<dbReference type="Proteomes" id="UP000649739">
    <property type="component" value="Unassembled WGS sequence"/>
</dbReference>
<dbReference type="InterPro" id="IPR035996">
    <property type="entry name" value="4pyrrol_Methylase_sf"/>
</dbReference>
<evidence type="ECO:0000256" key="6">
    <source>
        <dbReference type="SAM" id="MobiDB-lite"/>
    </source>
</evidence>
<dbReference type="Pfam" id="PF00590">
    <property type="entry name" value="TP_methylase"/>
    <property type="match status" value="1"/>
</dbReference>
<dbReference type="GO" id="GO:0043819">
    <property type="term" value="F:precorrin-6A synthase (deacetylating) activity"/>
    <property type="evidence" value="ECO:0007669"/>
    <property type="project" value="InterPro"/>
</dbReference>
<dbReference type="AlphaFoldDB" id="A0A8J3B851"/>
<keyword evidence="2" id="KW-0169">Cobalamin biosynthesis</keyword>
<evidence type="ECO:0000313" key="8">
    <source>
        <dbReference type="EMBL" id="GGK02506.1"/>
    </source>
</evidence>
<dbReference type="InterPro" id="IPR014776">
    <property type="entry name" value="4pyrrole_Mease_sub2"/>
</dbReference>
<dbReference type="NCBIfam" id="TIGR02434">
    <property type="entry name" value="CobF"/>
    <property type="match status" value="1"/>
</dbReference>
<dbReference type="GO" id="GO:0009236">
    <property type="term" value="P:cobalamin biosynthetic process"/>
    <property type="evidence" value="ECO:0007669"/>
    <property type="project" value="UniProtKB-KW"/>
</dbReference>
<feature type="region of interest" description="Disordered" evidence="6">
    <location>
        <begin position="1"/>
        <end position="27"/>
    </location>
</feature>
<evidence type="ECO:0000256" key="2">
    <source>
        <dbReference type="ARBA" id="ARBA00022573"/>
    </source>
</evidence>
<evidence type="ECO:0000256" key="5">
    <source>
        <dbReference type="ARBA" id="ARBA00022691"/>
    </source>
</evidence>
<dbReference type="GO" id="GO:0032259">
    <property type="term" value="P:methylation"/>
    <property type="evidence" value="ECO:0007669"/>
    <property type="project" value="UniProtKB-KW"/>
</dbReference>
<reference evidence="8" key="2">
    <citation type="submission" date="2020-09" db="EMBL/GenBank/DDBJ databases">
        <authorList>
            <person name="Sun Q."/>
            <person name="Ohkuma M."/>
        </authorList>
    </citation>
    <scope>NUCLEOTIDE SEQUENCE</scope>
    <source>
        <strain evidence="8">JCM 3090</strain>
    </source>
</reference>
<keyword evidence="3" id="KW-0489">Methyltransferase</keyword>
<evidence type="ECO:0000259" key="7">
    <source>
        <dbReference type="Pfam" id="PF00590"/>
    </source>
</evidence>
<gene>
    <name evidence="8" type="ORF">GCM10010123_35540</name>
</gene>
<comment type="caution">
    <text evidence="8">The sequence shown here is derived from an EMBL/GenBank/DDBJ whole genome shotgun (WGS) entry which is preliminary data.</text>
</comment>
<sequence>MRGRPARPGDWRPIEDRAGPGGRAGGATAGVRVRRVRVIGVGAGDPGYVTVQAIEAMRSVDVFLVLDKGPATADLTEARRRLCARFLDDGAYRIVTVADPPRDRAAADYPDAVDRWRQARAGALGAALRAELADGQVAGILVWGDPALYDPTIRIMADLAATADVEWDVLPGISAVQALAARHRVPLHAVAAPVHVTPARRLVDEGWPAGARDVVVMLDPDLSAARALRGRGLHLYWGAYLGTPDELLAAGPLDVVLDDVQATRAAARTRHGWLMDTYLLRQP</sequence>
<evidence type="ECO:0000256" key="4">
    <source>
        <dbReference type="ARBA" id="ARBA00022679"/>
    </source>
</evidence>
<evidence type="ECO:0000313" key="9">
    <source>
        <dbReference type="Proteomes" id="UP000649739"/>
    </source>
</evidence>
<dbReference type="Gene3D" id="3.40.1010.10">
    <property type="entry name" value="Cobalt-precorrin-4 Transmethylase, Domain 1"/>
    <property type="match status" value="1"/>
</dbReference>
<keyword evidence="9" id="KW-1185">Reference proteome</keyword>
<dbReference type="PANTHER" id="PTHR43467">
    <property type="entry name" value="COBALT-PRECORRIN-2 C(20)-METHYLTRANSFERASE"/>
    <property type="match status" value="1"/>
</dbReference>
<dbReference type="SUPFAM" id="SSF53790">
    <property type="entry name" value="Tetrapyrrole methylase"/>
    <property type="match status" value="1"/>
</dbReference>
<accession>A0A8J3B851</accession>
<feature type="domain" description="Tetrapyrrole methylase" evidence="7">
    <location>
        <begin position="37"/>
        <end position="254"/>
    </location>
</feature>
<keyword evidence="5" id="KW-0949">S-adenosyl-L-methionine</keyword>
<evidence type="ECO:0000256" key="1">
    <source>
        <dbReference type="ARBA" id="ARBA00004953"/>
    </source>
</evidence>
<dbReference type="CDD" id="cd11643">
    <property type="entry name" value="Precorrin-6A-synthase"/>
    <property type="match status" value="1"/>
</dbReference>
<dbReference type="EMBL" id="BMQB01000008">
    <property type="protein sequence ID" value="GGK02506.1"/>
    <property type="molecule type" value="Genomic_DNA"/>
</dbReference>